<name>A0A0N5D2C0_THECL</name>
<dbReference type="AlphaFoldDB" id="A0A0N5D2C0"/>
<feature type="compositionally biased region" description="Basic residues" evidence="1">
    <location>
        <begin position="1000"/>
        <end position="1011"/>
    </location>
</feature>
<protein>
    <submittedName>
        <fullName evidence="5">Xpo1 domain-containing protein</fullName>
    </submittedName>
</protein>
<dbReference type="EMBL" id="UYYF01004466">
    <property type="protein sequence ID" value="VDN04428.1"/>
    <property type="molecule type" value="Genomic_DNA"/>
</dbReference>
<evidence type="ECO:0000256" key="1">
    <source>
        <dbReference type="SAM" id="MobiDB-lite"/>
    </source>
</evidence>
<dbReference type="InterPro" id="IPR056581">
    <property type="entry name" value="TPR_Edg1"/>
</dbReference>
<sequence length="1011" mass="115590">MSSHSIEAFTARNEELLSKLEQFHAVLKNALGLYSSADELVKYCLPGQTFRELIETVWYGELNADQKKKVQEIVFDICHQVLTNTAAAVIAYAIEKKQVSSLNCNDLLCRKNVVLNTEGSWVLFEKCSGEKLSRVISDCLFLFHVIYDVRHIPSLFSLMEIREFEEIGGAARQLLEFSESESFKKQLPTSVLEFYRKLEEVIYVEDFTVAAERLFKNISNCNFDIFEMRKLSKYEIREKLDFNLFKKACSVFATFKDVFDVCVIGEFLNVVKHIACNCNNRNDVMVYFDQKVQRDANLNNLKNYYQDYDVDVRNLFARLEDHIHFFNDEVIMKETVDKCAWLFMISPIETWVTLFMQCLENTLMVPNLIRVLRKFPEYCRLSRKSTFMEDYCPDLKSPIFVLALRHILTKLRSSMQSGMRRRNFIYICVALCRERRTVLKINGNARDQEEKKSVKNSSSLLGKVIDTALIDGSIILNHLVFPALSDVFYQDIAIEIARTLLVSPGPKRCPIIWNSEEGITLAALSVKIGTIITNSYWETDSKASYKNSLKFSTNRKMILSLSIKDGVIISANTFNSLLNCINSSSWTYRYALTTWFSGCLISYKREIPPLLYKALKKENRENMTMIIESENTDDDTSNRHLLRNLFDLATIQCDLSINIIRSGFSLSSIAGCDISGAFVDVIRSHDQLPNDHIANLVEFIRILVDHLDVPRHIMPVLAEISQSSFYGLRLIEPLLLIQEATLCAIYYGKDSDDLDAIPFYVLELENHIAVKLLRLFCELAKEHIEKEMIDLRRSCLVNKVVIKDPAVIPDNMIINRKIRVETQLIYLYIAAVVLSNHIFELPSYLKILLVQLANFYMGLETMKSGLAFDEVMDEANALKQFHDHEMNLGSAVKSSVACSTKALQFVQGNNSGLETVNADQFQQSVKHLSGTTSKNDALFLAVTEMIRDQTTSEIIVNHLNRSGKCGNENLGFKSRHRVVPSLLKTSDTSSIVGNDVSRGRGAKRRRCRPRK</sequence>
<dbReference type="Proteomes" id="UP000276776">
    <property type="component" value="Unassembled WGS sequence"/>
</dbReference>
<dbReference type="WBParaSite" id="TCLT_0000702401-mRNA-1">
    <property type="protein sequence ID" value="TCLT_0000702401-mRNA-1"/>
    <property type="gene ID" value="TCLT_0000702401"/>
</dbReference>
<gene>
    <name evidence="3" type="ORF">TCLT_LOCUS7013</name>
</gene>
<keyword evidence="4" id="KW-1185">Reference proteome</keyword>
<reference evidence="3 4" key="2">
    <citation type="submission" date="2018-11" db="EMBL/GenBank/DDBJ databases">
        <authorList>
            <consortium name="Pathogen Informatics"/>
        </authorList>
    </citation>
    <scope>NUCLEOTIDE SEQUENCE [LARGE SCALE GENOMIC DNA]</scope>
</reference>
<evidence type="ECO:0000259" key="2">
    <source>
        <dbReference type="Pfam" id="PF24293"/>
    </source>
</evidence>
<evidence type="ECO:0000313" key="3">
    <source>
        <dbReference type="EMBL" id="VDN04428.1"/>
    </source>
</evidence>
<dbReference type="OrthoDB" id="5813107at2759"/>
<dbReference type="OMA" id="NCLFLFH"/>
<proteinExistence type="predicted"/>
<dbReference type="Pfam" id="PF24293">
    <property type="entry name" value="TPR_Edg1"/>
    <property type="match status" value="1"/>
</dbReference>
<evidence type="ECO:0000313" key="4">
    <source>
        <dbReference type="Proteomes" id="UP000276776"/>
    </source>
</evidence>
<feature type="domain" description="Edg1 TPR repeats region" evidence="2">
    <location>
        <begin position="204"/>
        <end position="603"/>
    </location>
</feature>
<feature type="region of interest" description="Disordered" evidence="1">
    <location>
        <begin position="989"/>
        <end position="1011"/>
    </location>
</feature>
<accession>A0A0N5D2C0</accession>
<reference evidence="5" key="1">
    <citation type="submission" date="2017-02" db="UniProtKB">
        <authorList>
            <consortium name="WormBaseParasite"/>
        </authorList>
    </citation>
    <scope>IDENTIFICATION</scope>
</reference>
<evidence type="ECO:0000313" key="5">
    <source>
        <dbReference type="WBParaSite" id="TCLT_0000702401-mRNA-1"/>
    </source>
</evidence>
<organism evidence="5">
    <name type="scientific">Thelazia callipaeda</name>
    <name type="common">Oriental eyeworm</name>
    <name type="synonym">Parasitic nematode</name>
    <dbReference type="NCBI Taxonomy" id="103827"/>
    <lineage>
        <taxon>Eukaryota</taxon>
        <taxon>Metazoa</taxon>
        <taxon>Ecdysozoa</taxon>
        <taxon>Nematoda</taxon>
        <taxon>Chromadorea</taxon>
        <taxon>Rhabditida</taxon>
        <taxon>Spirurina</taxon>
        <taxon>Spiruromorpha</taxon>
        <taxon>Thelazioidea</taxon>
        <taxon>Thelaziidae</taxon>
        <taxon>Thelazia</taxon>
    </lineage>
</organism>